<evidence type="ECO:0000256" key="2">
    <source>
        <dbReference type="ARBA" id="ARBA00022475"/>
    </source>
</evidence>
<evidence type="ECO:0000256" key="5">
    <source>
        <dbReference type="ARBA" id="ARBA00023136"/>
    </source>
</evidence>
<dbReference type="GO" id="GO:0005886">
    <property type="term" value="C:plasma membrane"/>
    <property type="evidence" value="ECO:0007669"/>
    <property type="project" value="UniProtKB-ARBA"/>
</dbReference>
<evidence type="ECO:0000256" key="4">
    <source>
        <dbReference type="ARBA" id="ARBA00022989"/>
    </source>
</evidence>
<accession>A0A372MG63</accession>
<reference evidence="7 8" key="2">
    <citation type="submission" date="2018-09" db="EMBL/GenBank/DDBJ databases">
        <title>Genome of Sphaerochaeta halotolerans strain 4-11.</title>
        <authorList>
            <person name="Nazina T.N."/>
            <person name="Sokolova D.S."/>
        </authorList>
    </citation>
    <scope>NUCLEOTIDE SEQUENCE [LARGE SCALE GENOMIC DNA]</scope>
    <source>
        <strain evidence="7 8">4-11</strain>
    </source>
</reference>
<reference evidence="8" key="1">
    <citation type="submission" date="2018-08" db="EMBL/GenBank/DDBJ databases">
        <authorList>
            <person name="Grouzdev D.S."/>
            <person name="Krutkina M.S."/>
        </authorList>
    </citation>
    <scope>NUCLEOTIDE SEQUENCE [LARGE SCALE GENOMIC DNA]</scope>
    <source>
        <strain evidence="8">4-11</strain>
    </source>
</reference>
<comment type="subcellular location">
    <subcellularLocation>
        <location evidence="1">Membrane</location>
        <topology evidence="1">Multi-pass membrane protein</topology>
    </subcellularLocation>
</comment>
<sequence>MTTNTYIAGKGWLYRFDPRAKLLLMLLMCVWFFLPVTLLHLALVVALVVLVGAHSTGWHHAWRTVYSISPMLLFMILFMPFNVREGVPLVSIGSFTVITKEGLEQALRLMSRFIGITYVCTLLFATTVMHEVMLTLRWYHLPYKASLVVTLAFTYIPFIADSFSQISESHRLREAEDEQKKKVGQRLKDLVPTLTSALVVALRSIPNLAMSLEMRGFGRQERRSSYHSLDAYHHVCTNFLLACIIPLAFWLASMLF</sequence>
<keyword evidence="5 6" id="KW-0472">Membrane</keyword>
<evidence type="ECO:0000313" key="7">
    <source>
        <dbReference type="EMBL" id="RFU94781.1"/>
    </source>
</evidence>
<comment type="caution">
    <text evidence="7">The sequence shown here is derived from an EMBL/GenBank/DDBJ whole genome shotgun (WGS) entry which is preliminary data.</text>
</comment>
<evidence type="ECO:0000313" key="8">
    <source>
        <dbReference type="Proteomes" id="UP000264002"/>
    </source>
</evidence>
<dbReference type="RefSeq" id="WP_117330477.1">
    <property type="nucleotide sequence ID" value="NZ_QUWK01000007.1"/>
</dbReference>
<evidence type="ECO:0000256" key="3">
    <source>
        <dbReference type="ARBA" id="ARBA00022692"/>
    </source>
</evidence>
<dbReference type="InterPro" id="IPR003339">
    <property type="entry name" value="ABC/ECF_trnsptr_transmembrane"/>
</dbReference>
<proteinExistence type="predicted"/>
<name>A0A372MG63_9SPIR</name>
<feature type="transmembrane region" description="Helical" evidence="6">
    <location>
        <begin position="22"/>
        <end position="53"/>
    </location>
</feature>
<feature type="transmembrane region" description="Helical" evidence="6">
    <location>
        <begin position="65"/>
        <end position="83"/>
    </location>
</feature>
<dbReference type="Pfam" id="PF02361">
    <property type="entry name" value="CbiQ"/>
    <property type="match status" value="1"/>
</dbReference>
<keyword evidence="2" id="KW-1003">Cell membrane</keyword>
<dbReference type="InterPro" id="IPR051611">
    <property type="entry name" value="ECF_transporter_component"/>
</dbReference>
<evidence type="ECO:0000256" key="6">
    <source>
        <dbReference type="SAM" id="Phobius"/>
    </source>
</evidence>
<dbReference type="Proteomes" id="UP000264002">
    <property type="component" value="Unassembled WGS sequence"/>
</dbReference>
<protein>
    <submittedName>
        <fullName evidence="7">Energy-coupling factor transporter transmembrane protein EcfT</fullName>
    </submittedName>
</protein>
<dbReference type="CDD" id="cd16914">
    <property type="entry name" value="EcfT"/>
    <property type="match status" value="1"/>
</dbReference>
<gene>
    <name evidence="7" type="ORF">DYP60_07975</name>
</gene>
<evidence type="ECO:0000256" key="1">
    <source>
        <dbReference type="ARBA" id="ARBA00004141"/>
    </source>
</evidence>
<keyword evidence="4 6" id="KW-1133">Transmembrane helix</keyword>
<feature type="transmembrane region" description="Helical" evidence="6">
    <location>
        <begin position="231"/>
        <end position="252"/>
    </location>
</feature>
<dbReference type="PANTHER" id="PTHR34857">
    <property type="entry name" value="SLL0384 PROTEIN"/>
    <property type="match status" value="1"/>
</dbReference>
<dbReference type="EMBL" id="QUWK01000007">
    <property type="protein sequence ID" value="RFU94781.1"/>
    <property type="molecule type" value="Genomic_DNA"/>
</dbReference>
<dbReference type="AlphaFoldDB" id="A0A372MG63"/>
<feature type="transmembrane region" description="Helical" evidence="6">
    <location>
        <begin position="141"/>
        <end position="160"/>
    </location>
</feature>
<dbReference type="PANTHER" id="PTHR34857:SF2">
    <property type="entry name" value="SLL0384 PROTEIN"/>
    <property type="match status" value="1"/>
</dbReference>
<feature type="transmembrane region" description="Helical" evidence="6">
    <location>
        <begin position="109"/>
        <end position="129"/>
    </location>
</feature>
<organism evidence="7 8">
    <name type="scientific">Sphaerochaeta halotolerans</name>
    <dbReference type="NCBI Taxonomy" id="2293840"/>
    <lineage>
        <taxon>Bacteria</taxon>
        <taxon>Pseudomonadati</taxon>
        <taxon>Spirochaetota</taxon>
        <taxon>Spirochaetia</taxon>
        <taxon>Spirochaetales</taxon>
        <taxon>Sphaerochaetaceae</taxon>
        <taxon>Sphaerochaeta</taxon>
    </lineage>
</organism>
<keyword evidence="8" id="KW-1185">Reference proteome</keyword>
<keyword evidence="3 6" id="KW-0812">Transmembrane</keyword>